<evidence type="ECO:0000313" key="2">
    <source>
        <dbReference type="EMBL" id="KNY30108.1"/>
    </source>
</evidence>
<reference evidence="3" key="1">
    <citation type="submission" date="2015-07" db="EMBL/GenBank/DDBJ databases">
        <title>Near-Complete Genome Sequence of the Cellulolytic Bacterium Bacteroides (Pseudobacteroides) cellulosolvens ATCC 35603.</title>
        <authorList>
            <person name="Dassa B."/>
            <person name="Utturkar S.M."/>
            <person name="Klingeman D.M."/>
            <person name="Hurt R.A."/>
            <person name="Keller M."/>
            <person name="Xu J."/>
            <person name="Reddy Y.H.K."/>
            <person name="Borovok I."/>
            <person name="Grinberg I.R."/>
            <person name="Lamed R."/>
            <person name="Zhivin O."/>
            <person name="Bayer E.A."/>
            <person name="Brown S.D."/>
        </authorList>
    </citation>
    <scope>NUCLEOTIDE SEQUENCE [LARGE SCALE GENOMIC DNA]</scope>
    <source>
        <strain evidence="3">DSM 2933</strain>
    </source>
</reference>
<gene>
    <name evidence="2" type="ORF">Bccel_5385</name>
</gene>
<dbReference type="EMBL" id="LGTC01000001">
    <property type="protein sequence ID" value="KNY30108.1"/>
    <property type="molecule type" value="Genomic_DNA"/>
</dbReference>
<keyword evidence="3" id="KW-1185">Reference proteome</keyword>
<dbReference type="InterPro" id="IPR021122">
    <property type="entry name" value="RNA_ligase_dom_REL/Rnl2"/>
</dbReference>
<feature type="domain" description="RNA ligase" evidence="1">
    <location>
        <begin position="45"/>
        <end position="205"/>
    </location>
</feature>
<dbReference type="RefSeq" id="WP_050753878.1">
    <property type="nucleotide sequence ID" value="NZ_LGTC01000001.1"/>
</dbReference>
<proteinExistence type="predicted"/>
<evidence type="ECO:0000313" key="3">
    <source>
        <dbReference type="Proteomes" id="UP000036923"/>
    </source>
</evidence>
<protein>
    <submittedName>
        <fullName evidence="2">RNA ligase domain, REL/Rln2</fullName>
    </submittedName>
</protein>
<name>A0A0L6JW89_9FIRM</name>
<evidence type="ECO:0000259" key="1">
    <source>
        <dbReference type="Pfam" id="PF09414"/>
    </source>
</evidence>
<dbReference type="Proteomes" id="UP000036923">
    <property type="component" value="Unassembled WGS sequence"/>
</dbReference>
<dbReference type="SUPFAM" id="SSF56091">
    <property type="entry name" value="DNA ligase/mRNA capping enzyme, catalytic domain"/>
    <property type="match status" value="1"/>
</dbReference>
<keyword evidence="2" id="KW-0436">Ligase</keyword>
<dbReference type="Pfam" id="PF09414">
    <property type="entry name" value="RNA_ligase"/>
    <property type="match status" value="1"/>
</dbReference>
<comment type="caution">
    <text evidence="2">The sequence shown here is derived from an EMBL/GenBank/DDBJ whole genome shotgun (WGS) entry which is preliminary data.</text>
</comment>
<dbReference type="GO" id="GO:0016874">
    <property type="term" value="F:ligase activity"/>
    <property type="evidence" value="ECO:0007669"/>
    <property type="project" value="UniProtKB-KW"/>
</dbReference>
<organism evidence="2 3">
    <name type="scientific">Pseudobacteroides cellulosolvens ATCC 35603 = DSM 2933</name>
    <dbReference type="NCBI Taxonomy" id="398512"/>
    <lineage>
        <taxon>Bacteria</taxon>
        <taxon>Bacillati</taxon>
        <taxon>Bacillota</taxon>
        <taxon>Clostridia</taxon>
        <taxon>Eubacteriales</taxon>
        <taxon>Oscillospiraceae</taxon>
        <taxon>Pseudobacteroides</taxon>
    </lineage>
</organism>
<sequence>MFRKYPEMKTLFKLIPSDKKGRKWDATSGEILPETAPLHFLPLEDLVFTEKIDGTNMGIRISDGVVTHIQKREHICSREDNSDMFYFEVGDEISRKIENKGIEQLKDVIIYGELCGPKIQKGGNYFEDRKFIVFDIFDVNTDRFFTWDAVTHFANELELDSVPEVTYDKPDLKVENVKEFILAQKSVYNKEFGAEGVVIRHRKDTLPHRRWMAKIRKKDFK</sequence>
<accession>A0A0L6JW89</accession>
<dbReference type="AlphaFoldDB" id="A0A0L6JW89"/>
<dbReference type="Gene3D" id="3.30.470.30">
    <property type="entry name" value="DNA ligase/mRNA capping enzyme"/>
    <property type="match status" value="1"/>
</dbReference>